<dbReference type="EC" id="2.7.13.3" evidence="2"/>
<dbReference type="Gene3D" id="3.30.565.10">
    <property type="entry name" value="Histidine kinase-like ATPase, C-terminal domain"/>
    <property type="match status" value="1"/>
</dbReference>
<proteinExistence type="predicted"/>
<evidence type="ECO:0000256" key="7">
    <source>
        <dbReference type="SAM" id="Phobius"/>
    </source>
</evidence>
<evidence type="ECO:0000256" key="6">
    <source>
        <dbReference type="ARBA" id="ARBA00023012"/>
    </source>
</evidence>
<reference evidence="9" key="1">
    <citation type="submission" date="2021-01" db="EMBL/GenBank/DDBJ databases">
        <title>Marivirga sp. nov., isolated from intertidal surface sediments.</title>
        <authorList>
            <person name="Zhang M."/>
        </authorList>
    </citation>
    <scope>NUCLEOTIDE SEQUENCE</scope>
    <source>
        <strain evidence="9">SM1354</strain>
    </source>
</reference>
<keyword evidence="7" id="KW-1133">Transmembrane helix</keyword>
<keyword evidence="4" id="KW-0808">Transferase</keyword>
<sequence length="510" mass="58170">MNARKFKWVGVTVVLLIGLTTVVQGIYLYSDYLDNKKAYKLEVQQALDRSVEVYYAELAKTDVLTFTDTRDFDIEFGVSDSLEQGNDSIIIKSFFQRFSNSKLAGEHIKKLDSLTGFNKYSAKQIDSLNISYISVETIESDTNHIMLDEQNEIMMLKGDHKLDSISQLKNLANKIIISITRDTLDFEKLNQILQKELERDGYSIVYSLSHFVKDSVRGQFNAESQKLLPFKTTSNSIYLPKRQSLSMNFENASLIILRKGLWNILLSIFFTLLVSAVLIFLYRIIKSQKALSEIKNDLISNITHEFKTPIATVSTAIEGIKNFNDANDAEKTSKYLQISDQQLIKLNQMVEKLLETATMDSEQLELHKEAVNLPLLLKQLIEKYETIHPEKVFSLDLEDKTAVYVDEFHFENVLSNLIDNAAKYGGKHIEVGLKKAQKINLTITDDGGNIPKGQQQRIFEKFYRIPKGNVHDVKGFGIGLYYTKTIIEKHGGTIEVESNLKKTIFKITLP</sequence>
<keyword evidence="10" id="KW-1185">Reference proteome</keyword>
<feature type="transmembrane region" description="Helical" evidence="7">
    <location>
        <begin position="261"/>
        <end position="285"/>
    </location>
</feature>
<dbReference type="SUPFAM" id="SSF55874">
    <property type="entry name" value="ATPase domain of HSP90 chaperone/DNA topoisomerase II/histidine kinase"/>
    <property type="match status" value="1"/>
</dbReference>
<dbReference type="Pfam" id="PF02518">
    <property type="entry name" value="HATPase_c"/>
    <property type="match status" value="1"/>
</dbReference>
<evidence type="ECO:0000256" key="2">
    <source>
        <dbReference type="ARBA" id="ARBA00012438"/>
    </source>
</evidence>
<gene>
    <name evidence="9" type="ORF">JKP34_02285</name>
</gene>
<dbReference type="CDD" id="cd00075">
    <property type="entry name" value="HATPase"/>
    <property type="match status" value="1"/>
</dbReference>
<keyword evidence="6" id="KW-0902">Two-component regulatory system</keyword>
<dbReference type="PRINTS" id="PR00344">
    <property type="entry name" value="BCTRLSENSOR"/>
</dbReference>
<dbReference type="EMBL" id="JAERQG010000001">
    <property type="protein sequence ID" value="MBL0764062.1"/>
    <property type="molecule type" value="Genomic_DNA"/>
</dbReference>
<dbReference type="InterPro" id="IPR005467">
    <property type="entry name" value="His_kinase_dom"/>
</dbReference>
<dbReference type="SMART" id="SM00388">
    <property type="entry name" value="HisKA"/>
    <property type="match status" value="1"/>
</dbReference>
<comment type="catalytic activity">
    <reaction evidence="1">
        <text>ATP + protein L-histidine = ADP + protein N-phospho-L-histidine.</text>
        <dbReference type="EC" id="2.7.13.3"/>
    </reaction>
</comment>
<dbReference type="SMART" id="SM00387">
    <property type="entry name" value="HATPase_c"/>
    <property type="match status" value="1"/>
</dbReference>
<comment type="caution">
    <text evidence="9">The sequence shown here is derived from an EMBL/GenBank/DDBJ whole genome shotgun (WGS) entry which is preliminary data.</text>
</comment>
<evidence type="ECO:0000256" key="5">
    <source>
        <dbReference type="ARBA" id="ARBA00022777"/>
    </source>
</evidence>
<dbReference type="CDD" id="cd00082">
    <property type="entry name" value="HisKA"/>
    <property type="match status" value="1"/>
</dbReference>
<dbReference type="InterPro" id="IPR036890">
    <property type="entry name" value="HATPase_C_sf"/>
</dbReference>
<dbReference type="Pfam" id="PF00512">
    <property type="entry name" value="HisKA"/>
    <property type="match status" value="1"/>
</dbReference>
<dbReference type="InterPro" id="IPR003661">
    <property type="entry name" value="HisK_dim/P_dom"/>
</dbReference>
<evidence type="ECO:0000259" key="8">
    <source>
        <dbReference type="PROSITE" id="PS50109"/>
    </source>
</evidence>
<dbReference type="InterPro" id="IPR050351">
    <property type="entry name" value="BphY/WalK/GraS-like"/>
</dbReference>
<dbReference type="GO" id="GO:0016036">
    <property type="term" value="P:cellular response to phosphate starvation"/>
    <property type="evidence" value="ECO:0007669"/>
    <property type="project" value="TreeGrafter"/>
</dbReference>
<dbReference type="GO" id="GO:0000155">
    <property type="term" value="F:phosphorelay sensor kinase activity"/>
    <property type="evidence" value="ECO:0007669"/>
    <property type="project" value="InterPro"/>
</dbReference>
<dbReference type="Proteomes" id="UP000642920">
    <property type="component" value="Unassembled WGS sequence"/>
</dbReference>
<dbReference type="InterPro" id="IPR036097">
    <property type="entry name" value="HisK_dim/P_sf"/>
</dbReference>
<dbReference type="GO" id="GO:0005886">
    <property type="term" value="C:plasma membrane"/>
    <property type="evidence" value="ECO:0007669"/>
    <property type="project" value="TreeGrafter"/>
</dbReference>
<evidence type="ECO:0000313" key="9">
    <source>
        <dbReference type="EMBL" id="MBL0764062.1"/>
    </source>
</evidence>
<keyword evidence="3" id="KW-0597">Phosphoprotein</keyword>
<name>A0A937A5K5_9BACT</name>
<dbReference type="PROSITE" id="PS50109">
    <property type="entry name" value="HIS_KIN"/>
    <property type="match status" value="1"/>
</dbReference>
<evidence type="ECO:0000313" key="10">
    <source>
        <dbReference type="Proteomes" id="UP000642920"/>
    </source>
</evidence>
<dbReference type="RefSeq" id="WP_201917279.1">
    <property type="nucleotide sequence ID" value="NZ_JAERQG010000001.1"/>
</dbReference>
<dbReference type="SUPFAM" id="SSF47384">
    <property type="entry name" value="Homodimeric domain of signal transducing histidine kinase"/>
    <property type="match status" value="1"/>
</dbReference>
<feature type="domain" description="Histidine kinase" evidence="8">
    <location>
        <begin position="301"/>
        <end position="510"/>
    </location>
</feature>
<dbReference type="AlphaFoldDB" id="A0A937A5K5"/>
<keyword evidence="7" id="KW-0812">Transmembrane</keyword>
<protein>
    <recommendedName>
        <fullName evidence="2">histidine kinase</fullName>
        <ecNumber evidence="2">2.7.13.3</ecNumber>
    </recommendedName>
</protein>
<keyword evidence="5 9" id="KW-0418">Kinase</keyword>
<evidence type="ECO:0000256" key="3">
    <source>
        <dbReference type="ARBA" id="ARBA00022553"/>
    </source>
</evidence>
<keyword evidence="7" id="KW-0472">Membrane</keyword>
<dbReference type="GO" id="GO:0004721">
    <property type="term" value="F:phosphoprotein phosphatase activity"/>
    <property type="evidence" value="ECO:0007669"/>
    <property type="project" value="TreeGrafter"/>
</dbReference>
<dbReference type="PANTHER" id="PTHR45453:SF1">
    <property type="entry name" value="PHOSPHATE REGULON SENSOR PROTEIN PHOR"/>
    <property type="match status" value="1"/>
</dbReference>
<organism evidence="9 10">
    <name type="scientific">Marivirga atlantica</name>
    <dbReference type="NCBI Taxonomy" id="1548457"/>
    <lineage>
        <taxon>Bacteria</taxon>
        <taxon>Pseudomonadati</taxon>
        <taxon>Bacteroidota</taxon>
        <taxon>Cytophagia</taxon>
        <taxon>Cytophagales</taxon>
        <taxon>Marivirgaceae</taxon>
        <taxon>Marivirga</taxon>
    </lineage>
</organism>
<accession>A0A937A5K5</accession>
<dbReference type="InterPro" id="IPR003594">
    <property type="entry name" value="HATPase_dom"/>
</dbReference>
<dbReference type="Gene3D" id="1.10.287.130">
    <property type="match status" value="1"/>
</dbReference>
<dbReference type="PANTHER" id="PTHR45453">
    <property type="entry name" value="PHOSPHATE REGULON SENSOR PROTEIN PHOR"/>
    <property type="match status" value="1"/>
</dbReference>
<dbReference type="InterPro" id="IPR004358">
    <property type="entry name" value="Sig_transdc_His_kin-like_C"/>
</dbReference>
<evidence type="ECO:0000256" key="1">
    <source>
        <dbReference type="ARBA" id="ARBA00000085"/>
    </source>
</evidence>
<evidence type="ECO:0000256" key="4">
    <source>
        <dbReference type="ARBA" id="ARBA00022679"/>
    </source>
</evidence>